<dbReference type="RefSeq" id="WP_025086976.1">
    <property type="nucleotide sequence ID" value="NZ_AZFT01000004.1"/>
</dbReference>
<comment type="caution">
    <text evidence="1">The sequence shown here is derived from an EMBL/GenBank/DDBJ whole genome shotgun (WGS) entry which is preliminary data.</text>
</comment>
<keyword evidence="2" id="KW-1185">Reference proteome</keyword>
<accession>A0A0R1UCA8</accession>
<evidence type="ECO:0000313" key="2">
    <source>
        <dbReference type="Proteomes" id="UP000051324"/>
    </source>
</evidence>
<dbReference type="OrthoDB" id="9767875at2"/>
<dbReference type="AlphaFoldDB" id="A0A0R1UCA8"/>
<dbReference type="GO" id="GO:0015031">
    <property type="term" value="P:protein transport"/>
    <property type="evidence" value="ECO:0007669"/>
    <property type="project" value="InterPro"/>
</dbReference>
<name>A0A0R1UCA8_9LACO</name>
<dbReference type="Pfam" id="PF16993">
    <property type="entry name" value="Asp1"/>
    <property type="match status" value="1"/>
</dbReference>
<organism evidence="1 2">
    <name type="scientific">Ligilactobacillus apodemi DSM 16634 = JCM 16172</name>
    <dbReference type="NCBI Taxonomy" id="1423724"/>
    <lineage>
        <taxon>Bacteria</taxon>
        <taxon>Bacillati</taxon>
        <taxon>Bacillota</taxon>
        <taxon>Bacilli</taxon>
        <taxon>Lactobacillales</taxon>
        <taxon>Lactobacillaceae</taxon>
        <taxon>Ligilactobacillus</taxon>
    </lineage>
</organism>
<gene>
    <name evidence="1" type="ORF">FC32_GL001764</name>
</gene>
<protein>
    <submittedName>
        <fullName evidence="1">Accessory secretory protein asp1</fullName>
    </submittedName>
</protein>
<dbReference type="InterPro" id="IPR022372">
    <property type="entry name" value="Accessory_SS_Asp1"/>
</dbReference>
<dbReference type="NCBIfam" id="TIGR03713">
    <property type="entry name" value="acc_sec_asp1"/>
    <property type="match status" value="1"/>
</dbReference>
<evidence type="ECO:0000313" key="1">
    <source>
        <dbReference type="EMBL" id="KRL87339.1"/>
    </source>
</evidence>
<dbReference type="eggNOG" id="ENOG502ZBRM">
    <property type="taxonomic scope" value="Bacteria"/>
</dbReference>
<dbReference type="EMBL" id="AZFT01000004">
    <property type="protein sequence ID" value="KRL87339.1"/>
    <property type="molecule type" value="Genomic_DNA"/>
</dbReference>
<proteinExistence type="predicted"/>
<dbReference type="STRING" id="1423724.FC32_GL001764"/>
<dbReference type="Proteomes" id="UP000051324">
    <property type="component" value="Unassembled WGS sequence"/>
</dbReference>
<sequence>MYYFVPAWFKNPDRPFYNVAQPWYWESNRLEFDDAINQLKMFQQADQDVKLLNIGYMPSLRSFLHRQEIDNLKYFSIFDELQAINVTGMRRIALADLNFPAEVEFNYTPFKIFAFKASMKYAEIELGNLGEILKVTLYENEALKKTYVFDDRGFLSSIMYYKNNAPVKQAYLNLNGEVRFSEDLVTKEITVTPNFQAEFRQAHYQNIQALVTERLLEFLKIVTPKDTFVLAAGGGRTKLTLELLTTPKIVLSYFSGRNKQAETLPTEQLAKVDLVVADTKKTAELLKESYPAEKIKLVTPFDTRLRLGHSQRLAQVKLLFLVDQVTPKVFKAALEQLLTLVEQRKDLELEVGILRRNDYDLENLKEKILKKAPELQVLLPGELDEQGENELEEMTYTGKVTLNYLDTENALVKTMDQTRILIDLGTPPNLYAQIAAISAGIPQITLAADPLVEHQKNGLQLQNDVKKLTSAIAYYTDGLKHWNEAMTHAVAKIADLTGGKLVNQWEQWLKDTDK</sequence>
<reference evidence="1 2" key="1">
    <citation type="journal article" date="2015" name="Genome Announc.">
        <title>Expanding the biotechnology potential of lactobacilli through comparative genomics of 213 strains and associated genera.</title>
        <authorList>
            <person name="Sun Z."/>
            <person name="Harris H.M."/>
            <person name="McCann A."/>
            <person name="Guo C."/>
            <person name="Argimon S."/>
            <person name="Zhang W."/>
            <person name="Yang X."/>
            <person name="Jeffery I.B."/>
            <person name="Cooney J.C."/>
            <person name="Kagawa T.F."/>
            <person name="Liu W."/>
            <person name="Song Y."/>
            <person name="Salvetti E."/>
            <person name="Wrobel A."/>
            <person name="Rasinkangas P."/>
            <person name="Parkhill J."/>
            <person name="Rea M.C."/>
            <person name="O'Sullivan O."/>
            <person name="Ritari J."/>
            <person name="Douillard F.P."/>
            <person name="Paul Ross R."/>
            <person name="Yang R."/>
            <person name="Briner A.E."/>
            <person name="Felis G.E."/>
            <person name="de Vos W.M."/>
            <person name="Barrangou R."/>
            <person name="Klaenhammer T.R."/>
            <person name="Caufield P.W."/>
            <person name="Cui Y."/>
            <person name="Zhang H."/>
            <person name="O'Toole P.W."/>
        </authorList>
    </citation>
    <scope>NUCLEOTIDE SEQUENCE [LARGE SCALE GENOMIC DNA]</scope>
    <source>
        <strain evidence="1 2">DSM 16634</strain>
    </source>
</reference>
<dbReference type="PATRIC" id="fig|1423724.4.peg.1835"/>